<gene>
    <name evidence="11" type="ORF">ENX73_01945</name>
</gene>
<accession>A0A7V3RDZ8</accession>
<proteinExistence type="inferred from homology"/>
<dbReference type="PANTHER" id="PTHR34217:SF1">
    <property type="entry name" value="CARBOXYPEPTIDASE 1"/>
    <property type="match status" value="1"/>
</dbReference>
<evidence type="ECO:0000256" key="5">
    <source>
        <dbReference type="ARBA" id="ARBA00023049"/>
    </source>
</evidence>
<keyword evidence="1 8" id="KW-0121">Carboxypeptidase</keyword>
<dbReference type="InterPro" id="IPR001333">
    <property type="entry name" value="Peptidase_M32_Taq"/>
</dbReference>
<evidence type="ECO:0000256" key="4">
    <source>
        <dbReference type="ARBA" id="ARBA00022801"/>
    </source>
</evidence>
<organism evidence="11">
    <name type="scientific">Mesoaciditoga lauensis</name>
    <dbReference type="NCBI Taxonomy" id="1495039"/>
    <lineage>
        <taxon>Bacteria</taxon>
        <taxon>Thermotogati</taxon>
        <taxon>Thermotogota</taxon>
        <taxon>Thermotogae</taxon>
        <taxon>Mesoaciditogales</taxon>
        <taxon>Mesoaciditogaceae</taxon>
        <taxon>Mesoaciditoga</taxon>
    </lineage>
</organism>
<comment type="caution">
    <text evidence="11">The sequence shown here is derived from an EMBL/GenBank/DDBJ whole genome shotgun (WGS) entry which is preliminary data.</text>
</comment>
<keyword evidence="9" id="KW-0862">Zinc</keyword>
<evidence type="ECO:0000256" key="6">
    <source>
        <dbReference type="ARBA" id="ARBA00052755"/>
    </source>
</evidence>
<dbReference type="GO" id="GO:0008270">
    <property type="term" value="F:zinc ion binding"/>
    <property type="evidence" value="ECO:0007669"/>
    <property type="project" value="UniProtKB-ARBA"/>
</dbReference>
<dbReference type="EMBL" id="DTPE01000081">
    <property type="protein sequence ID" value="HGE74870.1"/>
    <property type="molecule type" value="Genomic_DNA"/>
</dbReference>
<keyword evidence="3 8" id="KW-0479">Metal-binding</keyword>
<name>A0A7V3RDZ8_9BACT</name>
<dbReference type="PANTHER" id="PTHR34217">
    <property type="entry name" value="METAL-DEPENDENT CARBOXYPEPTIDASE"/>
    <property type="match status" value="1"/>
</dbReference>
<feature type="binding site" evidence="9">
    <location>
        <position position="265"/>
    </location>
    <ligand>
        <name>Zn(2+)</name>
        <dbReference type="ChEBI" id="CHEBI:29105"/>
        <note>catalytic</note>
    </ligand>
</feature>
<evidence type="ECO:0000313" key="11">
    <source>
        <dbReference type="EMBL" id="HGE74870.1"/>
    </source>
</evidence>
<dbReference type="PRINTS" id="PR00998">
    <property type="entry name" value="CRBOXYPTASET"/>
</dbReference>
<evidence type="ECO:0000256" key="3">
    <source>
        <dbReference type="ARBA" id="ARBA00022723"/>
    </source>
</evidence>
<evidence type="ECO:0000256" key="8">
    <source>
        <dbReference type="PIRNR" id="PIRNR006615"/>
    </source>
</evidence>
<keyword evidence="4 8" id="KW-0378">Hydrolase</keyword>
<dbReference type="Gene3D" id="1.10.1370.30">
    <property type="match status" value="1"/>
</dbReference>
<feature type="binding site" evidence="9">
    <location>
        <position position="261"/>
    </location>
    <ligand>
        <name>Zn(2+)</name>
        <dbReference type="ChEBI" id="CHEBI:29105"/>
        <note>catalytic</note>
    </ligand>
</feature>
<dbReference type="CDD" id="cd06460">
    <property type="entry name" value="M32_Taq"/>
    <property type="match status" value="1"/>
</dbReference>
<evidence type="ECO:0000256" key="1">
    <source>
        <dbReference type="ARBA" id="ARBA00022645"/>
    </source>
</evidence>
<dbReference type="EC" id="3.4.17.19" evidence="8"/>
<dbReference type="FunFam" id="1.10.1370.30:FF:000003">
    <property type="entry name" value="Thermostable carboxypeptidase 1"/>
    <property type="match status" value="1"/>
</dbReference>
<protein>
    <recommendedName>
        <fullName evidence="8">Metal-dependent carboxypeptidase</fullName>
        <ecNumber evidence="8">3.4.17.19</ecNumber>
    </recommendedName>
</protein>
<comment type="similarity">
    <text evidence="7 8">Belongs to the peptidase M32 family.</text>
</comment>
<evidence type="ECO:0000256" key="9">
    <source>
        <dbReference type="PIRSR" id="PIRSR006615-1"/>
    </source>
</evidence>
<evidence type="ECO:0000256" key="7">
    <source>
        <dbReference type="ARBA" id="ARBA00061580"/>
    </source>
</evidence>
<reference evidence="11" key="1">
    <citation type="journal article" date="2020" name="mSystems">
        <title>Genome- and Community-Level Interaction Insights into Carbon Utilization and Element Cycling Functions of Hydrothermarchaeota in Hydrothermal Sediment.</title>
        <authorList>
            <person name="Zhou Z."/>
            <person name="Liu Y."/>
            <person name="Xu W."/>
            <person name="Pan J."/>
            <person name="Luo Z.H."/>
            <person name="Li M."/>
        </authorList>
    </citation>
    <scope>NUCLEOTIDE SEQUENCE [LARGE SCALE GENOMIC DNA]</scope>
    <source>
        <strain evidence="11">SpSt-966</strain>
    </source>
</reference>
<comment type="cofactor">
    <cofactor evidence="9">
        <name>Zn(2+)</name>
        <dbReference type="ChEBI" id="CHEBI:29105"/>
    </cofactor>
    <text evidence="9">Binds 1 zinc ion per subunit.</text>
</comment>
<sequence length="497" mass="58018">MKEFYDYYQEIAKFSNAYALVEWDMRTKMPPKAAMSRAEVAGKLARTAFEMSTSPKMATFIEYFNRPKINEHLNEIDRRNVYLITKEYRRISSIPPDKFEKFTIACSKGESVWQEAKAESDFNKFKPYLEEIIGYLKEFVELYGYEENKYDALLEDYEQSMTTKEIKKVIDGLKSELIPFIKEILSKGKMPDRSILHGNFDKSLQEKLSYEVLNAMNYDFKGGRIDETVHPFTTGIGVGDVRITTNYHIDDMTSAFFSTMHEGGHALYEQGISEAYKWMPIHNGASMGIHESQSRTWENLVSRSYAFWKYFFPKLEEIFPQYKKSSIDDFYRAINVIEPSLIRIEADEVTYNLHIMVRFEIEEALINGRVNVGELPDLWNSKMKEYLGVEPPDDGQGVLQDVHWSGGQLGYFPSYMLGNLYASQFFARARKDIPDLDDKISKGDLRTLREWQREKIHKYGALYDPKELIVKVTGEQLNYKYFMSYIKDKFSKVYGIA</sequence>
<keyword evidence="2 8" id="KW-0645">Protease</keyword>
<evidence type="ECO:0000256" key="2">
    <source>
        <dbReference type="ARBA" id="ARBA00022670"/>
    </source>
</evidence>
<comment type="function">
    <text evidence="8">Broad specificity carboxypetidase that releases amino acids sequentially from the C-terminus, including neutral, aromatic, polar and basic residues.</text>
</comment>
<dbReference type="AlphaFoldDB" id="A0A7V3RDZ8"/>
<dbReference type="PROSITE" id="PS52034">
    <property type="entry name" value="PEPTIDASE_M32"/>
    <property type="match status" value="1"/>
</dbReference>
<dbReference type="Pfam" id="PF02074">
    <property type="entry name" value="Peptidase_M32"/>
    <property type="match status" value="1"/>
</dbReference>
<dbReference type="PIRSF" id="PIRSF006615">
    <property type="entry name" value="Zn_crbxpep_Taq"/>
    <property type="match status" value="1"/>
</dbReference>
<feature type="binding site" evidence="9">
    <location>
        <position position="291"/>
    </location>
    <ligand>
        <name>Zn(2+)</name>
        <dbReference type="ChEBI" id="CHEBI:29105"/>
        <note>catalytic</note>
    </ligand>
</feature>
<comment type="catalytic activity">
    <reaction evidence="6 8">
        <text>Release of a C-terminal amino acid with broad specificity, except for -Pro.</text>
        <dbReference type="EC" id="3.4.17.19"/>
    </reaction>
</comment>
<keyword evidence="5 8" id="KW-0482">Metalloprotease</keyword>
<feature type="active site" description="Proton donor/acceptor" evidence="10">
    <location>
        <position position="262"/>
    </location>
</feature>
<evidence type="ECO:0000256" key="10">
    <source>
        <dbReference type="PIRSR" id="PIRSR006615-2"/>
    </source>
</evidence>
<dbReference type="SUPFAM" id="SSF55486">
    <property type="entry name" value="Metalloproteases ('zincins'), catalytic domain"/>
    <property type="match status" value="1"/>
</dbReference>
<dbReference type="GO" id="GO:0004181">
    <property type="term" value="F:metallocarboxypeptidase activity"/>
    <property type="evidence" value="ECO:0007669"/>
    <property type="project" value="UniProtKB-UniRule"/>
</dbReference>
<dbReference type="GO" id="GO:0006508">
    <property type="term" value="P:proteolysis"/>
    <property type="evidence" value="ECO:0007669"/>
    <property type="project" value="UniProtKB-UniRule"/>
</dbReference>